<organism evidence="1 2">
    <name type="scientific">Streptomyces laurentii</name>
    <dbReference type="NCBI Taxonomy" id="39478"/>
    <lineage>
        <taxon>Bacteria</taxon>
        <taxon>Bacillati</taxon>
        <taxon>Actinomycetota</taxon>
        <taxon>Actinomycetes</taxon>
        <taxon>Kitasatosporales</taxon>
        <taxon>Streptomycetaceae</taxon>
        <taxon>Streptomyces</taxon>
    </lineage>
</organism>
<keyword evidence="2" id="KW-1185">Reference proteome</keyword>
<reference evidence="1 2" key="1">
    <citation type="journal article" date="2016" name="Genome Announc.">
        <title>Complete Genome Sequence of Thiostrepton-Producing Streptomyces laurentii ATCC 31255.</title>
        <authorList>
            <person name="Doi K."/>
            <person name="Fujino Y."/>
            <person name="Nagayoshi Y."/>
            <person name="Ohshima T."/>
            <person name="Ogata S."/>
        </authorList>
    </citation>
    <scope>NUCLEOTIDE SEQUENCE [LARGE SCALE GENOMIC DNA]</scope>
    <source>
        <strain evidence="1 2">ATCC 31255</strain>
    </source>
</reference>
<dbReference type="SUPFAM" id="SSF75011">
    <property type="entry name" value="3-carboxy-cis,cis-mucoante lactonizing enzyme"/>
    <property type="match status" value="1"/>
</dbReference>
<dbReference type="EMBL" id="AP017424">
    <property type="protein sequence ID" value="BAU88315.1"/>
    <property type="molecule type" value="Genomic_DNA"/>
</dbReference>
<accession>A0A169PQY8</accession>
<dbReference type="Proteomes" id="UP000217676">
    <property type="component" value="Chromosome"/>
</dbReference>
<name>A0A169PQY8_STRLU</name>
<sequence length="297" mass="32588">MDTSSDTSSAAAAATYKVAITEQRTGRILLFDRTAQWTDANVQWSFSTGNAPGWDHPFEIRFRDTQRYGTIALMTFGSPGEGRAAIVNVTSKAHLTRADVMWSARITSYPHSVERVPGTGTVVVAGARDRLHVFGPSSSDPATLKEVQTLDFTKAHAVLWDDQNGLLWVTGGTVVRSYRVTGTMRAARLVKQGTDITIAGNGHDLQPDYSRPGTLLVSDSHHVYSLDKKTRALSTLVKLSYPKSYVRHANGQSMWTTDPDMEDSLWGGPTVYFSAGGDRTRAGAQIYKARLYTAQFH</sequence>
<dbReference type="RefSeq" id="WP_359884018.1">
    <property type="nucleotide sequence ID" value="NZ_JBEYHT010000069.1"/>
</dbReference>
<evidence type="ECO:0000313" key="1">
    <source>
        <dbReference type="EMBL" id="BAU88315.1"/>
    </source>
</evidence>
<dbReference type="KEGG" id="slau:SLA_7450"/>
<evidence type="ECO:0000313" key="2">
    <source>
        <dbReference type="Proteomes" id="UP000217676"/>
    </source>
</evidence>
<dbReference type="AlphaFoldDB" id="A0A169PQY8"/>
<protein>
    <submittedName>
        <fullName evidence="1">Uncharacterized protein</fullName>
    </submittedName>
</protein>
<gene>
    <name evidence="1" type="ORF">SLA_7450</name>
</gene>
<proteinExistence type="predicted"/>